<organism evidence="18 19">
    <name type="scientific">Collybia nuda</name>
    <dbReference type="NCBI Taxonomy" id="64659"/>
    <lineage>
        <taxon>Eukaryota</taxon>
        <taxon>Fungi</taxon>
        <taxon>Dikarya</taxon>
        <taxon>Basidiomycota</taxon>
        <taxon>Agaricomycotina</taxon>
        <taxon>Agaricomycetes</taxon>
        <taxon>Agaricomycetidae</taxon>
        <taxon>Agaricales</taxon>
        <taxon>Tricholomatineae</taxon>
        <taxon>Clitocybaceae</taxon>
        <taxon>Collybia</taxon>
    </lineage>
</organism>
<evidence type="ECO:0000256" key="12">
    <source>
        <dbReference type="PIRSR" id="PIRSR600269-50"/>
    </source>
</evidence>
<feature type="active site" description="Schiff-base intermediate with substrate; via topaquinone" evidence="12">
    <location>
        <position position="453"/>
    </location>
</feature>
<comment type="catalytic activity">
    <reaction evidence="11">
        <text>a primary methyl amine + O2 + H2O = an aldehyde + H2O2 + NH4(+)</text>
        <dbReference type="Rhea" id="RHEA:16153"/>
        <dbReference type="ChEBI" id="CHEBI:15377"/>
        <dbReference type="ChEBI" id="CHEBI:15379"/>
        <dbReference type="ChEBI" id="CHEBI:16240"/>
        <dbReference type="ChEBI" id="CHEBI:17478"/>
        <dbReference type="ChEBI" id="CHEBI:28938"/>
        <dbReference type="ChEBI" id="CHEBI:228804"/>
        <dbReference type="EC" id="1.4.3.21"/>
    </reaction>
</comment>
<comment type="PTM">
    <text evidence="13 14">Topaquinone (TPQ) is generated by copper-dependent autoxidation of a specific tyrosyl residue.</text>
</comment>
<evidence type="ECO:0000256" key="5">
    <source>
        <dbReference type="ARBA" id="ARBA00011738"/>
    </source>
</evidence>
<keyword evidence="7 12" id="KW-0801">TPQ</keyword>
<reference evidence="18" key="1">
    <citation type="submission" date="2020-11" db="EMBL/GenBank/DDBJ databases">
        <authorList>
            <consortium name="DOE Joint Genome Institute"/>
            <person name="Ahrendt S."/>
            <person name="Riley R."/>
            <person name="Andreopoulos W."/>
            <person name="Labutti K."/>
            <person name="Pangilinan J."/>
            <person name="Ruiz-Duenas F.J."/>
            <person name="Barrasa J.M."/>
            <person name="Sanchez-Garcia M."/>
            <person name="Camarero S."/>
            <person name="Miyauchi S."/>
            <person name="Serrano A."/>
            <person name="Linde D."/>
            <person name="Babiker R."/>
            <person name="Drula E."/>
            <person name="Ayuso-Fernandez I."/>
            <person name="Pacheco R."/>
            <person name="Padilla G."/>
            <person name="Ferreira P."/>
            <person name="Barriuso J."/>
            <person name="Kellner H."/>
            <person name="Castanera R."/>
            <person name="Alfaro M."/>
            <person name="Ramirez L."/>
            <person name="Pisabarro A.G."/>
            <person name="Kuo A."/>
            <person name="Tritt A."/>
            <person name="Lipzen A."/>
            <person name="He G."/>
            <person name="Yan M."/>
            <person name="Ng V."/>
            <person name="Cullen D."/>
            <person name="Martin F."/>
            <person name="Rosso M.-N."/>
            <person name="Henrissat B."/>
            <person name="Hibbett D."/>
            <person name="Martinez A.T."/>
            <person name="Grigoriev I.V."/>
        </authorList>
    </citation>
    <scope>NUCLEOTIDE SEQUENCE</scope>
    <source>
        <strain evidence="18">CBS 247.69</strain>
    </source>
</reference>
<dbReference type="Gene3D" id="3.10.450.40">
    <property type="match status" value="2"/>
</dbReference>
<evidence type="ECO:0000256" key="4">
    <source>
        <dbReference type="ARBA" id="ARBA00007983"/>
    </source>
</evidence>
<dbReference type="GO" id="GO:0008131">
    <property type="term" value="F:primary methylamine oxidase activity"/>
    <property type="evidence" value="ECO:0007669"/>
    <property type="project" value="UniProtKB-EC"/>
</dbReference>
<dbReference type="InterPro" id="IPR015802">
    <property type="entry name" value="Cu_amine_oxidase_N3"/>
</dbReference>
<comment type="cofactor">
    <cofactor evidence="3">
        <name>Zn(2+)</name>
        <dbReference type="ChEBI" id="CHEBI:29105"/>
    </cofactor>
</comment>
<feature type="active site" description="Proton acceptor" evidence="12">
    <location>
        <position position="368"/>
    </location>
</feature>
<evidence type="ECO:0000256" key="15">
    <source>
        <dbReference type="SAM" id="MobiDB-lite"/>
    </source>
</evidence>
<accession>A0A9P5YII1</accession>
<evidence type="ECO:0000256" key="13">
    <source>
        <dbReference type="PIRSR" id="PIRSR600269-51"/>
    </source>
</evidence>
<keyword evidence="19" id="KW-1185">Reference proteome</keyword>
<dbReference type="GO" id="GO:0048038">
    <property type="term" value="F:quinone binding"/>
    <property type="evidence" value="ECO:0007669"/>
    <property type="project" value="InterPro"/>
</dbReference>
<feature type="modified residue" description="2',4',5'-topaquinone" evidence="13">
    <location>
        <position position="453"/>
    </location>
</feature>
<dbReference type="PROSITE" id="PS01164">
    <property type="entry name" value="COPPER_AMINE_OXID_1"/>
    <property type="match status" value="1"/>
</dbReference>
<evidence type="ECO:0000313" key="19">
    <source>
        <dbReference type="Proteomes" id="UP000807353"/>
    </source>
</evidence>
<comment type="cofactor">
    <cofactor evidence="2">
        <name>Mn(2+)</name>
        <dbReference type="ChEBI" id="CHEBI:29035"/>
    </cofactor>
</comment>
<dbReference type="SUPFAM" id="SSF54416">
    <property type="entry name" value="Amine oxidase N-terminal region"/>
    <property type="match status" value="2"/>
</dbReference>
<dbReference type="InterPro" id="IPR049947">
    <property type="entry name" value="Cu_Am_Ox_Cu-bd"/>
</dbReference>
<evidence type="ECO:0000256" key="11">
    <source>
        <dbReference type="ARBA" id="ARBA00048032"/>
    </source>
</evidence>
<dbReference type="Proteomes" id="UP000807353">
    <property type="component" value="Unassembled WGS sequence"/>
</dbReference>
<feature type="domain" description="Copper amine oxidase catalytic" evidence="16">
    <location>
        <begin position="291"/>
        <end position="705"/>
    </location>
</feature>
<dbReference type="EC" id="1.4.3.-" evidence="14"/>
<dbReference type="SUPFAM" id="SSF49998">
    <property type="entry name" value="Amine oxidase catalytic domain"/>
    <property type="match status" value="1"/>
</dbReference>
<comment type="subunit">
    <text evidence="5">Homodimer.</text>
</comment>
<dbReference type="PANTHER" id="PTHR10638:SF86">
    <property type="entry name" value="COPPER AMINE OXIDASE 1-RELATED"/>
    <property type="match status" value="1"/>
</dbReference>
<evidence type="ECO:0000256" key="10">
    <source>
        <dbReference type="ARBA" id="ARBA00023211"/>
    </source>
</evidence>
<evidence type="ECO:0000256" key="3">
    <source>
        <dbReference type="ARBA" id="ARBA00001947"/>
    </source>
</evidence>
<comment type="cofactor">
    <cofactor evidence="14">
        <name>Cu cation</name>
        <dbReference type="ChEBI" id="CHEBI:23378"/>
    </cofactor>
    <text evidence="14">Contains 1 topaquinone per subunit.</text>
</comment>
<gene>
    <name evidence="18" type="ORF">BDZ94DRAFT_1242611</name>
</gene>
<sequence length="748" mass="82681">MSPTVAAPSTATAIHTSSKNVPVEFKHPLDPLTPDEIAAASLAIRHHVAAHADIKVIKFITLYLLPPPKKDVLAHLGIALSPGGQPETPKPIVRKAESDFLDILNGCAYNATLSLKDAKWSVDTLDKLSESEHPQISVEELLECEQVVKNDPGVQKLAKAVGVEPHEIFCDGWSIGFDERFPQHRRVQQALMFARFSEHENLYAHPLDFIAVVDAHAREVLHIDFPSHYKPGPNGPVPIVSSTTPPSLSEDPLAASGRGRIPPQRKAHDFLPDLIAETDKDFKLRTDIKPLHIVQPEGVSFKMNGNELEWQNWKMHISFTQREGIALSTITYNDHGEVRPLFYRLSLAEMVVPYGAPQHPHPRKFAFDSGEYGMGTMANELSLGCDCLGQIHYLPGSYVGHNGSAVVIKNVICIHEEDAGVLWKHTDYRPGGRAQTVRRRRLVVSMVCTLANYEYIWNYLFYQDGSIEFEIRLTGILQTYAANDGEPSQFATTVAPNISAQYHQHMFSVRVDPMIDGLNNSVVESDIIPLPDAPTGSTQNYAGNAFISQDTILKTESGRPYDYQKERRWKIVNPSRKHYSSGKAVGYLLGMKGGATPMVTRPDGWAARRAAFLTNTVWVCRDVEGGKGGRMWPAGKYVPQTREEPEDSIGKWVQGKGNVDNDDIVLFLTVGTTHIPRPEDWPVMPVEHLSLTFKPNSFFKVNPSMDVPGTSDLHSVPAFPNGSTVNNHNVGGHANGHTNGNTSNGACH</sequence>
<dbReference type="GO" id="GO:0005507">
    <property type="term" value="F:copper ion binding"/>
    <property type="evidence" value="ECO:0007669"/>
    <property type="project" value="InterPro"/>
</dbReference>
<dbReference type="AlphaFoldDB" id="A0A9P5YII1"/>
<evidence type="ECO:0000256" key="8">
    <source>
        <dbReference type="ARBA" id="ARBA00023002"/>
    </source>
</evidence>
<evidence type="ECO:0000256" key="7">
    <source>
        <dbReference type="ARBA" id="ARBA00022772"/>
    </source>
</evidence>
<dbReference type="InterPro" id="IPR049948">
    <property type="entry name" value="Cu_Am_ox_TPQ-bd"/>
</dbReference>
<feature type="domain" description="Copper amine oxidase N3-terminal" evidence="17">
    <location>
        <begin position="134"/>
        <end position="232"/>
    </location>
</feature>
<keyword evidence="10" id="KW-0464">Manganese</keyword>
<feature type="region of interest" description="Disordered" evidence="15">
    <location>
        <begin position="726"/>
        <end position="748"/>
    </location>
</feature>
<dbReference type="PROSITE" id="PS01165">
    <property type="entry name" value="COPPER_AMINE_OXID_2"/>
    <property type="match status" value="1"/>
</dbReference>
<proteinExistence type="inferred from homology"/>
<dbReference type="Pfam" id="PF01179">
    <property type="entry name" value="Cu_amine_oxid"/>
    <property type="match status" value="1"/>
</dbReference>
<dbReference type="InterPro" id="IPR000269">
    <property type="entry name" value="Cu_amine_oxidase"/>
</dbReference>
<dbReference type="Pfam" id="PF02728">
    <property type="entry name" value="Cu_amine_oxidN3"/>
    <property type="match status" value="1"/>
</dbReference>
<dbReference type="InterPro" id="IPR015798">
    <property type="entry name" value="Cu_amine_oxidase_C"/>
</dbReference>
<evidence type="ECO:0000256" key="6">
    <source>
        <dbReference type="ARBA" id="ARBA00022723"/>
    </source>
</evidence>
<evidence type="ECO:0000256" key="14">
    <source>
        <dbReference type="RuleBase" id="RU000672"/>
    </source>
</evidence>
<protein>
    <recommendedName>
        <fullName evidence="14">Amine oxidase</fullName>
        <ecNumber evidence="14">1.4.3.-</ecNumber>
    </recommendedName>
</protein>
<evidence type="ECO:0000256" key="1">
    <source>
        <dbReference type="ARBA" id="ARBA00001935"/>
    </source>
</evidence>
<dbReference type="EMBL" id="MU150229">
    <property type="protein sequence ID" value="KAF9469528.1"/>
    <property type="molecule type" value="Genomic_DNA"/>
</dbReference>
<dbReference type="InterPro" id="IPR036460">
    <property type="entry name" value="Cu_amine_oxidase_C_sf"/>
</dbReference>
<dbReference type="PANTHER" id="PTHR10638">
    <property type="entry name" value="COPPER AMINE OXIDASE"/>
    <property type="match status" value="1"/>
</dbReference>
<dbReference type="InterPro" id="IPR016182">
    <property type="entry name" value="Cu_amine_oxidase_N-reg"/>
</dbReference>
<evidence type="ECO:0000313" key="18">
    <source>
        <dbReference type="EMBL" id="KAF9469528.1"/>
    </source>
</evidence>
<keyword evidence="9 14" id="KW-0186">Copper</keyword>
<comment type="caution">
    <text evidence="18">The sequence shown here is derived from an EMBL/GenBank/DDBJ whole genome shotgun (WGS) entry which is preliminary data.</text>
</comment>
<dbReference type="Gene3D" id="2.70.98.20">
    <property type="entry name" value="Copper amine oxidase, catalytic domain"/>
    <property type="match status" value="1"/>
</dbReference>
<evidence type="ECO:0000256" key="2">
    <source>
        <dbReference type="ARBA" id="ARBA00001936"/>
    </source>
</evidence>
<comment type="cofactor">
    <cofactor evidence="1">
        <name>Cu cation</name>
        <dbReference type="ChEBI" id="CHEBI:23378"/>
    </cofactor>
</comment>
<comment type="similarity">
    <text evidence="4 14">Belongs to the copper/topaquinone oxidase family.</text>
</comment>
<feature type="region of interest" description="Disordered" evidence="15">
    <location>
        <begin position="232"/>
        <end position="262"/>
    </location>
</feature>
<feature type="compositionally biased region" description="Low complexity" evidence="15">
    <location>
        <begin position="237"/>
        <end position="249"/>
    </location>
</feature>
<evidence type="ECO:0000259" key="17">
    <source>
        <dbReference type="Pfam" id="PF02728"/>
    </source>
</evidence>
<evidence type="ECO:0000259" key="16">
    <source>
        <dbReference type="Pfam" id="PF01179"/>
    </source>
</evidence>
<dbReference type="OrthoDB" id="5379943at2759"/>
<keyword evidence="8 14" id="KW-0560">Oxidoreductase</keyword>
<dbReference type="GO" id="GO:0009308">
    <property type="term" value="P:amine metabolic process"/>
    <property type="evidence" value="ECO:0007669"/>
    <property type="project" value="UniProtKB-UniRule"/>
</dbReference>
<name>A0A9P5YII1_9AGAR</name>
<evidence type="ECO:0000256" key="9">
    <source>
        <dbReference type="ARBA" id="ARBA00023008"/>
    </source>
</evidence>
<keyword evidence="6 14" id="KW-0479">Metal-binding</keyword>